<dbReference type="AlphaFoldDB" id="A0A371D5E5"/>
<keyword evidence="11" id="KW-1185">Reference proteome</keyword>
<dbReference type="Pfam" id="PF04082">
    <property type="entry name" value="Fungal_trans"/>
    <property type="match status" value="1"/>
</dbReference>
<dbReference type="GO" id="GO:0000981">
    <property type="term" value="F:DNA-binding transcription factor activity, RNA polymerase II-specific"/>
    <property type="evidence" value="ECO:0007669"/>
    <property type="project" value="InterPro"/>
</dbReference>
<feature type="region of interest" description="Disordered" evidence="8">
    <location>
        <begin position="94"/>
        <end position="142"/>
    </location>
</feature>
<keyword evidence="2" id="KW-0479">Metal-binding</keyword>
<evidence type="ECO:0000256" key="6">
    <source>
        <dbReference type="ARBA" id="ARBA00023163"/>
    </source>
</evidence>
<dbReference type="Gene3D" id="4.10.240.10">
    <property type="entry name" value="Zn(2)-C6 fungal-type DNA-binding domain"/>
    <property type="match status" value="1"/>
</dbReference>
<dbReference type="EMBL" id="KZ857416">
    <property type="protein sequence ID" value="RDX47757.1"/>
    <property type="molecule type" value="Genomic_DNA"/>
</dbReference>
<name>A0A371D5E5_9APHY</name>
<feature type="compositionally biased region" description="Low complexity" evidence="8">
    <location>
        <begin position="127"/>
        <end position="139"/>
    </location>
</feature>
<dbReference type="SMART" id="SM00906">
    <property type="entry name" value="Fungal_trans"/>
    <property type="match status" value="1"/>
</dbReference>
<keyword evidence="3" id="KW-0862">Zinc</keyword>
<evidence type="ECO:0000256" key="1">
    <source>
        <dbReference type="ARBA" id="ARBA00004123"/>
    </source>
</evidence>
<evidence type="ECO:0000256" key="8">
    <source>
        <dbReference type="SAM" id="MobiDB-lite"/>
    </source>
</evidence>
<dbReference type="SUPFAM" id="SSF57701">
    <property type="entry name" value="Zn2/Cys6 DNA-binding domain"/>
    <property type="match status" value="1"/>
</dbReference>
<dbReference type="InterPro" id="IPR051615">
    <property type="entry name" value="Transcr_Regulatory_Elem"/>
</dbReference>
<sequence length="891" mass="98540">MKDGKQRAKHDTAVPSGRGTYAKQACSHCRKRKSKCDGRTPVCGPCEKAGRASECTWGKETAKKARTQQHFESLENYIRALEAKVKDLQADLENCRRNHGGPSPAASSDVARDPSLPRPDSVEVEISTDGGNTSSSNSDSDIDTLISPTKHLLLQDTDLEFHGPTSVWRLGAQRSSPATTDAKGSASPEPSHAAPSSTYFDWSRYLPHEIPLTRAEHDRILDILLKFCQCWSLRIVPELFLRDMHRALSLPPSAPLPRAAHYSPMLHNSALALATAFTDDPAVKDIRCRRMFASKAKSYIEGDAQKPTIALVTGLGTLALFHSTCGEQSLGYLYFGMAGRVSQALGLKTDCSSWVKSGLITEADMYDRNWAYWSIYSQDILWSLYVGRECSLVPHKKDRQFAVPYIGSEIDNNAWFWAPSKMPPQPSFIVRTFAASCDLMVISRRIFDFLNALGTGSKREGALQTVSELDIQLNNWKDSLAPEVDLTAASRPNALPHRLMLHLAYWWTLLLLHRPFYRRPKSTGSGPEIDHVKLCNRASDNIMLLLGIWHEKYTLRYLPITLMQVIYCAGTSFILSAVQATSGPRLGRVALTTALSQAEQCIRYLLIAGKSFECANEIANILSNLLHEQLRPRLLMRTLEPKDILPRSTSQGDQPKVEYSHYPGVAGPSNGVSSSEAAADAQSLATTITNLDALHDQCRYTLIGSGSYSPDWNPREGVTVFPLSQQGSTSTSSPVGAVYNPHTFPLSSDGLSRMPEDVDMEFGLGGMDMSMMSGQPLSNRPYMSFGLPEFALAPGTGYPDVDVPPFNPNPPHMHQQQQQQQQQQRQVSGSSQVQPQVQAQARAQGQSASMHLDFSADELAMMDQIMRQQFNQQGMNVNYGMQGQPRFDPLQ</sequence>
<evidence type="ECO:0000256" key="4">
    <source>
        <dbReference type="ARBA" id="ARBA00023015"/>
    </source>
</evidence>
<dbReference type="PANTHER" id="PTHR31313:SF81">
    <property type="entry name" value="TY1 ENHANCER ACTIVATOR"/>
    <property type="match status" value="1"/>
</dbReference>
<dbReference type="CDD" id="cd00067">
    <property type="entry name" value="GAL4"/>
    <property type="match status" value="1"/>
</dbReference>
<evidence type="ECO:0000256" key="3">
    <source>
        <dbReference type="ARBA" id="ARBA00022833"/>
    </source>
</evidence>
<dbReference type="STRING" id="139420.A0A371D5E5"/>
<dbReference type="SMART" id="SM00066">
    <property type="entry name" value="GAL4"/>
    <property type="match status" value="1"/>
</dbReference>
<proteinExistence type="predicted"/>
<dbReference type="Proteomes" id="UP000256964">
    <property type="component" value="Unassembled WGS sequence"/>
</dbReference>
<feature type="compositionally biased region" description="Low complexity" evidence="8">
    <location>
        <begin position="185"/>
        <end position="196"/>
    </location>
</feature>
<accession>A0A371D5E5</accession>
<keyword evidence="4" id="KW-0805">Transcription regulation</keyword>
<evidence type="ECO:0000256" key="5">
    <source>
        <dbReference type="ARBA" id="ARBA00023125"/>
    </source>
</evidence>
<dbReference type="InterPro" id="IPR001138">
    <property type="entry name" value="Zn2Cys6_DnaBD"/>
</dbReference>
<reference evidence="10 11" key="1">
    <citation type="journal article" date="2018" name="Biotechnol. Biofuels">
        <title>Integrative visual omics of the white-rot fungus Polyporus brumalis exposes the biotechnological potential of its oxidative enzymes for delignifying raw plant biomass.</title>
        <authorList>
            <person name="Miyauchi S."/>
            <person name="Rancon A."/>
            <person name="Drula E."/>
            <person name="Hage H."/>
            <person name="Chaduli D."/>
            <person name="Favel A."/>
            <person name="Grisel S."/>
            <person name="Henrissat B."/>
            <person name="Herpoel-Gimbert I."/>
            <person name="Ruiz-Duenas F.J."/>
            <person name="Chevret D."/>
            <person name="Hainaut M."/>
            <person name="Lin J."/>
            <person name="Wang M."/>
            <person name="Pangilinan J."/>
            <person name="Lipzen A."/>
            <person name="Lesage-Meessen L."/>
            <person name="Navarro D."/>
            <person name="Riley R."/>
            <person name="Grigoriev I.V."/>
            <person name="Zhou S."/>
            <person name="Raouche S."/>
            <person name="Rosso M.N."/>
        </authorList>
    </citation>
    <scope>NUCLEOTIDE SEQUENCE [LARGE SCALE GENOMIC DNA]</scope>
    <source>
        <strain evidence="10 11">BRFM 1820</strain>
    </source>
</reference>
<evidence type="ECO:0000259" key="9">
    <source>
        <dbReference type="PROSITE" id="PS50048"/>
    </source>
</evidence>
<dbReference type="GO" id="GO:0006351">
    <property type="term" value="P:DNA-templated transcription"/>
    <property type="evidence" value="ECO:0007669"/>
    <property type="project" value="InterPro"/>
</dbReference>
<dbReference type="InterPro" id="IPR007219">
    <property type="entry name" value="XnlR_reg_dom"/>
</dbReference>
<evidence type="ECO:0000313" key="10">
    <source>
        <dbReference type="EMBL" id="RDX47757.1"/>
    </source>
</evidence>
<keyword evidence="5" id="KW-0238">DNA-binding</keyword>
<gene>
    <name evidence="10" type="ORF">OH76DRAFT_1405552</name>
</gene>
<dbReference type="PROSITE" id="PS00463">
    <property type="entry name" value="ZN2_CY6_FUNGAL_1"/>
    <property type="match status" value="1"/>
</dbReference>
<feature type="compositionally biased region" description="Low complexity" evidence="8">
    <location>
        <begin position="815"/>
        <end position="849"/>
    </location>
</feature>
<evidence type="ECO:0000313" key="11">
    <source>
        <dbReference type="Proteomes" id="UP000256964"/>
    </source>
</evidence>
<dbReference type="InterPro" id="IPR036864">
    <property type="entry name" value="Zn2-C6_fun-type_DNA-bd_sf"/>
</dbReference>
<organism evidence="10 11">
    <name type="scientific">Lentinus brumalis</name>
    <dbReference type="NCBI Taxonomy" id="2498619"/>
    <lineage>
        <taxon>Eukaryota</taxon>
        <taxon>Fungi</taxon>
        <taxon>Dikarya</taxon>
        <taxon>Basidiomycota</taxon>
        <taxon>Agaricomycotina</taxon>
        <taxon>Agaricomycetes</taxon>
        <taxon>Polyporales</taxon>
        <taxon>Polyporaceae</taxon>
        <taxon>Lentinus</taxon>
    </lineage>
</organism>
<dbReference type="PANTHER" id="PTHR31313">
    <property type="entry name" value="TY1 ENHANCER ACTIVATOR"/>
    <property type="match status" value="1"/>
</dbReference>
<dbReference type="GO" id="GO:0003677">
    <property type="term" value="F:DNA binding"/>
    <property type="evidence" value="ECO:0007669"/>
    <property type="project" value="UniProtKB-KW"/>
</dbReference>
<evidence type="ECO:0000256" key="2">
    <source>
        <dbReference type="ARBA" id="ARBA00022723"/>
    </source>
</evidence>
<dbReference type="Pfam" id="PF00172">
    <property type="entry name" value="Zn_clus"/>
    <property type="match status" value="1"/>
</dbReference>
<evidence type="ECO:0000256" key="7">
    <source>
        <dbReference type="ARBA" id="ARBA00023242"/>
    </source>
</evidence>
<dbReference type="GO" id="GO:0005634">
    <property type="term" value="C:nucleus"/>
    <property type="evidence" value="ECO:0007669"/>
    <property type="project" value="UniProtKB-SubCell"/>
</dbReference>
<feature type="region of interest" description="Disordered" evidence="8">
    <location>
        <begin position="796"/>
        <end position="849"/>
    </location>
</feature>
<dbReference type="CDD" id="cd12148">
    <property type="entry name" value="fungal_TF_MHR"/>
    <property type="match status" value="1"/>
</dbReference>
<keyword evidence="7" id="KW-0539">Nucleus</keyword>
<comment type="subcellular location">
    <subcellularLocation>
        <location evidence="1">Nucleus</location>
    </subcellularLocation>
</comment>
<protein>
    <recommendedName>
        <fullName evidence="9">Zn(2)-C6 fungal-type domain-containing protein</fullName>
    </recommendedName>
</protein>
<keyword evidence="6" id="KW-0804">Transcription</keyword>
<feature type="region of interest" description="Disordered" evidence="8">
    <location>
        <begin position="170"/>
        <end position="196"/>
    </location>
</feature>
<dbReference type="OrthoDB" id="2154091at2759"/>
<dbReference type="PROSITE" id="PS50048">
    <property type="entry name" value="ZN2_CY6_FUNGAL_2"/>
    <property type="match status" value="1"/>
</dbReference>
<feature type="domain" description="Zn(2)-C6 fungal-type" evidence="9">
    <location>
        <begin position="25"/>
        <end position="57"/>
    </location>
</feature>
<dbReference type="GO" id="GO:0008270">
    <property type="term" value="F:zinc ion binding"/>
    <property type="evidence" value="ECO:0007669"/>
    <property type="project" value="InterPro"/>
</dbReference>